<gene>
    <name evidence="3" type="ORF">NT2_14_00010</name>
</gene>
<feature type="chain" id="PRO_5004637565" evidence="2">
    <location>
        <begin position="43"/>
        <end position="512"/>
    </location>
</feature>
<dbReference type="SUPFAM" id="SSF51126">
    <property type="entry name" value="Pectin lyase-like"/>
    <property type="match status" value="2"/>
</dbReference>
<dbReference type="eggNOG" id="COG3210">
    <property type="taxonomic scope" value="Bacteria"/>
</dbReference>
<feature type="signal peptide" evidence="2">
    <location>
        <begin position="1"/>
        <end position="42"/>
    </location>
</feature>
<sequence length="512" mass="50486">MVFITTATTGVVHGLHHCKSLMFSTASLAIVAAIGFPQSAHAESCMGQVCRYDEVFEANQANTISTGNWWMKENSTLNVTSADAITGDSYLSVSDNAVVNVTAANGISGGIQLFGGTPTLNVNVTDGISGGQLALRGDAVGNFRATRAGSGQDIQLTRQSVLNVLAEDAISAHTKIQFVAQSSVGGYLRLNGYSTVVGGIASYDGGAGVIENTGATTSMLSVDNSALTSVFSGIIRDGGPGALGLTLLNGQLRLSGANSYTGGTVINAGTLSISSDANLGAAAGGLTFNGGRLATNASFSSSRVVLLNANGTFDVAAGTTLGLTGAISGTGGLVKTGTGTLTLSGVNSYTGGTTINDGTLTAGASGAFVNNTAYTINGGTLAFNNFNLTMSSLSGTGGMVAMGLASLNLNQATDTTYAGSLTGTGLIIKTGAGALTLAGDSSNFAGTTVVAGGTVRVDGTLGHNLAARSGGALTGSGTITGNADLTNGGVFNGISGQTLHVGGSLLMDSSSV</sequence>
<dbReference type="InterPro" id="IPR012332">
    <property type="entry name" value="Autotransporter_pectin_lyase_C"/>
</dbReference>
<name>U3A8B3_9SPHN</name>
<dbReference type="RefSeq" id="WP_021691816.1">
    <property type="nucleotide sequence ID" value="NZ_BASZ01000014.1"/>
</dbReference>
<protein>
    <submittedName>
        <fullName evidence="3">Uncharacterized protein</fullName>
    </submittedName>
</protein>
<organism evidence="3 4">
    <name type="scientific">Caenibius tardaugens NBRC 16725</name>
    <dbReference type="NCBI Taxonomy" id="1219035"/>
    <lineage>
        <taxon>Bacteria</taxon>
        <taxon>Pseudomonadati</taxon>
        <taxon>Pseudomonadota</taxon>
        <taxon>Alphaproteobacteria</taxon>
        <taxon>Sphingomonadales</taxon>
        <taxon>Erythrobacteraceae</taxon>
        <taxon>Caenibius</taxon>
    </lineage>
</organism>
<comment type="caution">
    <text evidence="3">The sequence shown here is derived from an EMBL/GenBank/DDBJ whole genome shotgun (WGS) entry which is preliminary data.</text>
</comment>
<reference evidence="3 4" key="1">
    <citation type="submission" date="2013-09" db="EMBL/GenBank/DDBJ databases">
        <title>Whole genome shotgun sequence of Novosphingobium tardaugens NBRC 16725.</title>
        <authorList>
            <person name="Isaki S."/>
            <person name="Hosoyama A."/>
            <person name="Tsuchikane K."/>
            <person name="Katsumata H."/>
            <person name="Ando Y."/>
            <person name="Yamazaki S."/>
            <person name="Fujita N."/>
        </authorList>
    </citation>
    <scope>NUCLEOTIDE SEQUENCE [LARGE SCALE GENOMIC DNA]</scope>
    <source>
        <strain evidence="3 4">NBRC 16725</strain>
    </source>
</reference>
<keyword evidence="1 2" id="KW-0732">Signal</keyword>
<dbReference type="Pfam" id="PF12951">
    <property type="entry name" value="PATR"/>
    <property type="match status" value="3"/>
</dbReference>
<keyword evidence="4" id="KW-1185">Reference proteome</keyword>
<dbReference type="Gene3D" id="2.160.20.20">
    <property type="match status" value="1"/>
</dbReference>
<dbReference type="Proteomes" id="UP000016568">
    <property type="component" value="Unassembled WGS sequence"/>
</dbReference>
<dbReference type="NCBIfam" id="TIGR02601">
    <property type="entry name" value="autotrns_rpt"/>
    <property type="match status" value="3"/>
</dbReference>
<evidence type="ECO:0000313" key="3">
    <source>
        <dbReference type="EMBL" id="GAD50998.1"/>
    </source>
</evidence>
<dbReference type="AlphaFoldDB" id="U3A8B3"/>
<dbReference type="InterPro" id="IPR011050">
    <property type="entry name" value="Pectin_lyase_fold/virulence"/>
</dbReference>
<accession>U3A8B3</accession>
<evidence type="ECO:0000313" key="4">
    <source>
        <dbReference type="Proteomes" id="UP000016568"/>
    </source>
</evidence>
<feature type="non-terminal residue" evidence="3">
    <location>
        <position position="512"/>
    </location>
</feature>
<dbReference type="InterPro" id="IPR013425">
    <property type="entry name" value="Autotrns_rpt"/>
</dbReference>
<dbReference type="EMBL" id="BASZ01000014">
    <property type="protein sequence ID" value="GAD50998.1"/>
    <property type="molecule type" value="Genomic_DNA"/>
</dbReference>
<proteinExistence type="predicted"/>
<evidence type="ECO:0000256" key="1">
    <source>
        <dbReference type="ARBA" id="ARBA00022729"/>
    </source>
</evidence>
<evidence type="ECO:0000256" key="2">
    <source>
        <dbReference type="SAM" id="SignalP"/>
    </source>
</evidence>